<protein>
    <submittedName>
        <fullName evidence="4">Uncharacterized protein</fullName>
    </submittedName>
</protein>
<evidence type="ECO:0000256" key="2">
    <source>
        <dbReference type="ARBA" id="ARBA00023043"/>
    </source>
</evidence>
<dbReference type="Pfam" id="PF12796">
    <property type="entry name" value="Ank_2"/>
    <property type="match status" value="1"/>
</dbReference>
<evidence type="ECO:0000313" key="5">
    <source>
        <dbReference type="Proteomes" id="UP001160390"/>
    </source>
</evidence>
<dbReference type="Proteomes" id="UP001160390">
    <property type="component" value="Unassembled WGS sequence"/>
</dbReference>
<dbReference type="EMBL" id="CABFNP030001261">
    <property type="protein sequence ID" value="CAI6094898.1"/>
    <property type="molecule type" value="Genomic_DNA"/>
</dbReference>
<keyword evidence="1" id="KW-0677">Repeat</keyword>
<accession>A0AA35MD04</accession>
<gene>
    <name evidence="4" type="ORF">CCHLO57077_00007531</name>
</gene>
<evidence type="ECO:0000256" key="3">
    <source>
        <dbReference type="PROSITE-ProRule" id="PRU00023"/>
    </source>
</evidence>
<dbReference type="InterPro" id="IPR036770">
    <property type="entry name" value="Ankyrin_rpt-contain_sf"/>
</dbReference>
<feature type="repeat" description="ANK" evidence="3">
    <location>
        <begin position="249"/>
        <end position="272"/>
    </location>
</feature>
<name>A0AA35MD04_9HYPO</name>
<dbReference type="PROSITE" id="PS50297">
    <property type="entry name" value="ANK_REP_REGION"/>
    <property type="match status" value="1"/>
</dbReference>
<reference evidence="4" key="1">
    <citation type="submission" date="2023-01" db="EMBL/GenBank/DDBJ databases">
        <authorList>
            <person name="Piombo E."/>
        </authorList>
    </citation>
    <scope>NUCLEOTIDE SEQUENCE</scope>
</reference>
<dbReference type="SMART" id="SM00248">
    <property type="entry name" value="ANK"/>
    <property type="match status" value="4"/>
</dbReference>
<sequence>MAMDQGDLSIVDLLFPKTFDAYYPRCTELMFWPNSIQNRILTIQHLGENVQFRKDHAHEFERVLKDAAGRMIASLAQEVPQHKELDTSCTSKHDVYELWNAIRDRSYEKVKLQLARNDLDINARYRDGSTALIDVVSRADISSMKALMKCPGIDLNLDSPGHGSLVVSLHMSIELSDPLVLRKRRFTEKKLFDAFELLYDDPRTNLYITDHLGRTCLWYAVQSSNKRMVEKILDHNPRIWDIINAQDDDGMAPLHVAASVGNFEIARMLIRHPIIDINTVDRFGWTALHIALVSGSKRLPRLLLKHPEIDLSLQIEDGWTAFDLLKRYRTDLLS</sequence>
<keyword evidence="2 3" id="KW-0040">ANK repeat</keyword>
<dbReference type="Gene3D" id="1.25.40.20">
    <property type="entry name" value="Ankyrin repeat-containing domain"/>
    <property type="match status" value="2"/>
</dbReference>
<dbReference type="SUPFAM" id="SSF48403">
    <property type="entry name" value="Ankyrin repeat"/>
    <property type="match status" value="1"/>
</dbReference>
<evidence type="ECO:0000256" key="1">
    <source>
        <dbReference type="ARBA" id="ARBA00022737"/>
    </source>
</evidence>
<dbReference type="PANTHER" id="PTHR24198">
    <property type="entry name" value="ANKYRIN REPEAT AND PROTEIN KINASE DOMAIN-CONTAINING PROTEIN"/>
    <property type="match status" value="1"/>
</dbReference>
<dbReference type="PANTHER" id="PTHR24198:SF165">
    <property type="entry name" value="ANKYRIN REPEAT-CONTAINING PROTEIN-RELATED"/>
    <property type="match status" value="1"/>
</dbReference>
<comment type="caution">
    <text evidence="4">The sequence shown here is derived from an EMBL/GenBank/DDBJ whole genome shotgun (WGS) entry which is preliminary data.</text>
</comment>
<proteinExistence type="predicted"/>
<keyword evidence="5" id="KW-1185">Reference proteome</keyword>
<organism evidence="4 5">
    <name type="scientific">Clonostachys chloroleuca</name>
    <dbReference type="NCBI Taxonomy" id="1926264"/>
    <lineage>
        <taxon>Eukaryota</taxon>
        <taxon>Fungi</taxon>
        <taxon>Dikarya</taxon>
        <taxon>Ascomycota</taxon>
        <taxon>Pezizomycotina</taxon>
        <taxon>Sordariomycetes</taxon>
        <taxon>Hypocreomycetidae</taxon>
        <taxon>Hypocreales</taxon>
        <taxon>Bionectriaceae</taxon>
        <taxon>Clonostachys</taxon>
    </lineage>
</organism>
<evidence type="ECO:0000313" key="4">
    <source>
        <dbReference type="EMBL" id="CAI6094898.1"/>
    </source>
</evidence>
<dbReference type="PROSITE" id="PS50088">
    <property type="entry name" value="ANK_REPEAT"/>
    <property type="match status" value="1"/>
</dbReference>
<dbReference type="AlphaFoldDB" id="A0AA35MD04"/>
<dbReference type="InterPro" id="IPR002110">
    <property type="entry name" value="Ankyrin_rpt"/>
</dbReference>